<organism evidence="7 8">
    <name type="scientific">Arctia plantaginis</name>
    <name type="common">Wood tiger moth</name>
    <name type="synonym">Phalaena plantaginis</name>
    <dbReference type="NCBI Taxonomy" id="874455"/>
    <lineage>
        <taxon>Eukaryota</taxon>
        <taxon>Metazoa</taxon>
        <taxon>Ecdysozoa</taxon>
        <taxon>Arthropoda</taxon>
        <taxon>Hexapoda</taxon>
        <taxon>Insecta</taxon>
        <taxon>Pterygota</taxon>
        <taxon>Neoptera</taxon>
        <taxon>Endopterygota</taxon>
        <taxon>Lepidoptera</taxon>
        <taxon>Glossata</taxon>
        <taxon>Ditrysia</taxon>
        <taxon>Noctuoidea</taxon>
        <taxon>Erebidae</taxon>
        <taxon>Arctiinae</taxon>
        <taxon>Arctia</taxon>
    </lineage>
</organism>
<reference evidence="7 8" key="1">
    <citation type="submission" date="2020-04" db="EMBL/GenBank/DDBJ databases">
        <authorList>
            <person name="Wallbank WR R."/>
            <person name="Pardo Diaz C."/>
            <person name="Kozak K."/>
            <person name="Martin S."/>
            <person name="Jiggins C."/>
            <person name="Moest M."/>
            <person name="Warren A I."/>
            <person name="Byers J.R.P. K."/>
            <person name="Montejo-Kovacevich G."/>
            <person name="Yen C E."/>
        </authorList>
    </citation>
    <scope>NUCLEOTIDE SEQUENCE [LARGE SCALE GENOMIC DNA]</scope>
</reference>
<comment type="caution">
    <text evidence="7">The sequence shown here is derived from an EMBL/GenBank/DDBJ whole genome shotgun (WGS) entry which is preliminary data.</text>
</comment>
<dbReference type="Pfam" id="PF21789">
    <property type="entry name" value="TNP-like_RNaseH_C"/>
    <property type="match status" value="1"/>
</dbReference>
<sequence>MVKCVVQSCKNDTRKHNKQKSNITFHRFPKDPIIMKKWVNALKKSEWEPNIWTRICSLHFAERFMYETKSGLRRLVNNAVPSLFLHSSNEYSGYQAFPAVPSTSQNVVQAVEHMSTSTNQQIRPDLNIPDTPRKQRLKQRIIHLEDIAKRRRLRCNALYASRRRLKKKVKDVSRMLSELKDKRLINQEEVNLLEVCNVSAAALIKRMLNCHDAGIEVASMTFDGCPSNIAMSRELGCLFEHQYQGQLKTSFPHPTTSEPVSIFLDPCHMIKLIRNTLENKKVLQDSNGGFIKWQYFADLNTLKKKEMFHLANKLTTRHIDFKNQKMKVKLAVQLLSGSVARAIEYCDKELHILNFKNSEATVQFINTINNLFDIMNSRKFPGIDFKAPINEKNETKYLTFLEKTEVYLKHLAVPGDEQKLINSRNKTGFLGMCVCMNSLKDLYQRLVKEEKILKFIPMYKVSQDHLEIFFSVVRSHGGFNNNPSALQFKAIYKKLLVHMELKQSFKGNCVPLEHITLLTCSSSADHINLTTKGYRSNSQIDMVNVQSLANFEEEPANFSIDLTKVSQQVVSYIAGYVVRYLLLKLDCTDCIQALVASKTQSHHSFIVFKDRGGLVYPSEDVVKICNTTESVVKSNIDAKKPIDRDPKSMVMKALKLFIGSDVFNVLYGHSFEQEACSNHLVHLLRAVIQKYVDIRVKYFLKSNMTETKRQLYNKLTLFKGQ</sequence>
<evidence type="ECO:0000259" key="6">
    <source>
        <dbReference type="PROSITE" id="PS50950"/>
    </source>
</evidence>
<evidence type="ECO:0000256" key="5">
    <source>
        <dbReference type="PROSITE-ProRule" id="PRU00309"/>
    </source>
</evidence>
<dbReference type="PANTHER" id="PTHR47577">
    <property type="entry name" value="THAP DOMAIN-CONTAINING PROTEIN 6"/>
    <property type="match status" value="1"/>
</dbReference>
<dbReference type="InterPro" id="IPR038441">
    <property type="entry name" value="THAP_Znf_sf"/>
</dbReference>
<evidence type="ECO:0000256" key="1">
    <source>
        <dbReference type="ARBA" id="ARBA00022723"/>
    </source>
</evidence>
<dbReference type="Gene3D" id="6.20.210.20">
    <property type="entry name" value="THAP domain"/>
    <property type="match status" value="1"/>
</dbReference>
<keyword evidence="1" id="KW-0479">Metal-binding</keyword>
<dbReference type="SMART" id="SM00980">
    <property type="entry name" value="THAP"/>
    <property type="match status" value="1"/>
</dbReference>
<dbReference type="Pfam" id="PF21788">
    <property type="entry name" value="TNP-like_GBD"/>
    <property type="match status" value="1"/>
</dbReference>
<keyword evidence="4 5" id="KW-0238">DNA-binding</keyword>
<dbReference type="InterPro" id="IPR055035">
    <property type="entry name" value="THAP9_C"/>
</dbReference>
<dbReference type="OrthoDB" id="419694at2759"/>
<protein>
    <recommendedName>
        <fullName evidence="6">THAP-type domain-containing protein</fullName>
    </recommendedName>
</protein>
<dbReference type="Proteomes" id="UP000494256">
    <property type="component" value="Unassembled WGS sequence"/>
</dbReference>
<dbReference type="GO" id="GO:0008270">
    <property type="term" value="F:zinc ion binding"/>
    <property type="evidence" value="ECO:0007669"/>
    <property type="project" value="UniProtKB-KW"/>
</dbReference>
<dbReference type="GO" id="GO:0003677">
    <property type="term" value="F:DNA binding"/>
    <property type="evidence" value="ECO:0007669"/>
    <property type="project" value="UniProtKB-UniRule"/>
</dbReference>
<dbReference type="Pfam" id="PF22824">
    <property type="entry name" value="THAP9_C"/>
    <property type="match status" value="1"/>
</dbReference>
<keyword evidence="3" id="KW-0862">Zinc</keyword>
<dbReference type="PROSITE" id="PS50950">
    <property type="entry name" value="ZF_THAP"/>
    <property type="match status" value="1"/>
</dbReference>
<evidence type="ECO:0000256" key="4">
    <source>
        <dbReference type="ARBA" id="ARBA00023125"/>
    </source>
</evidence>
<name>A0A8S0ZYE7_ARCPL</name>
<gene>
    <name evidence="7" type="ORF">APLA_LOCUS8361</name>
</gene>
<dbReference type="SMART" id="SM00692">
    <property type="entry name" value="DM3"/>
    <property type="match status" value="1"/>
</dbReference>
<dbReference type="AlphaFoldDB" id="A0A8S0ZYE7"/>
<evidence type="ECO:0000313" key="7">
    <source>
        <dbReference type="EMBL" id="CAB3238852.1"/>
    </source>
</evidence>
<evidence type="ECO:0000256" key="3">
    <source>
        <dbReference type="ARBA" id="ARBA00022833"/>
    </source>
</evidence>
<dbReference type="SUPFAM" id="SSF57716">
    <property type="entry name" value="Glucocorticoid receptor-like (DNA-binding domain)"/>
    <property type="match status" value="1"/>
</dbReference>
<dbReference type="Pfam" id="PF05485">
    <property type="entry name" value="THAP"/>
    <property type="match status" value="1"/>
</dbReference>
<keyword evidence="2 5" id="KW-0863">Zinc-finger</keyword>
<dbReference type="InterPro" id="IPR006612">
    <property type="entry name" value="THAP_Znf"/>
</dbReference>
<dbReference type="InterPro" id="IPR048366">
    <property type="entry name" value="TNP-like_GBD"/>
</dbReference>
<feature type="domain" description="THAP-type" evidence="6">
    <location>
        <begin position="1"/>
        <end position="84"/>
    </location>
</feature>
<dbReference type="InterPro" id="IPR048367">
    <property type="entry name" value="TNP-like_RNaseH_C"/>
</dbReference>
<dbReference type="PANTHER" id="PTHR47577:SF2">
    <property type="entry name" value="THAP DOMAIN CONTAINING 9"/>
    <property type="match status" value="1"/>
</dbReference>
<evidence type="ECO:0000256" key="2">
    <source>
        <dbReference type="ARBA" id="ARBA00022771"/>
    </source>
</evidence>
<dbReference type="EMBL" id="CADEBD010000308">
    <property type="protein sequence ID" value="CAB3238852.1"/>
    <property type="molecule type" value="Genomic_DNA"/>
</dbReference>
<accession>A0A8S0ZYE7</accession>
<evidence type="ECO:0000313" key="8">
    <source>
        <dbReference type="Proteomes" id="UP000494256"/>
    </source>
</evidence>
<proteinExistence type="predicted"/>